<dbReference type="AlphaFoldDB" id="A0AAW4FYE8"/>
<keyword evidence="5" id="KW-1185">Reference proteome</keyword>
<dbReference type="Proteomes" id="UP000744980">
    <property type="component" value="Unassembled WGS sequence"/>
</dbReference>
<protein>
    <submittedName>
        <fullName evidence="4">Helix-turn-helix domain-containing protein</fullName>
    </submittedName>
</protein>
<organism evidence="4 5">
    <name type="scientific">Ensifer canadensis</name>
    <dbReference type="NCBI Taxonomy" id="555315"/>
    <lineage>
        <taxon>Bacteria</taxon>
        <taxon>Pseudomonadati</taxon>
        <taxon>Pseudomonadota</taxon>
        <taxon>Alphaproteobacteria</taxon>
        <taxon>Hyphomicrobiales</taxon>
        <taxon>Rhizobiaceae</taxon>
        <taxon>Sinorhizobium/Ensifer group</taxon>
        <taxon>Ensifer</taxon>
    </lineage>
</organism>
<dbReference type="SUPFAM" id="SSF47413">
    <property type="entry name" value="lambda repressor-like DNA-binding domains"/>
    <property type="match status" value="1"/>
</dbReference>
<evidence type="ECO:0000313" key="4">
    <source>
        <dbReference type="EMBL" id="MBM3096229.1"/>
    </source>
</evidence>
<keyword evidence="1" id="KW-0238">DNA-binding</keyword>
<evidence type="ECO:0000256" key="2">
    <source>
        <dbReference type="SAM" id="Coils"/>
    </source>
</evidence>
<dbReference type="InterPro" id="IPR010982">
    <property type="entry name" value="Lambda_DNA-bd_dom_sf"/>
</dbReference>
<dbReference type="CDD" id="cd00093">
    <property type="entry name" value="HTH_XRE"/>
    <property type="match status" value="1"/>
</dbReference>
<evidence type="ECO:0000256" key="1">
    <source>
        <dbReference type="ARBA" id="ARBA00023125"/>
    </source>
</evidence>
<keyword evidence="2" id="KW-0175">Coiled coil</keyword>
<dbReference type="SMART" id="SM00530">
    <property type="entry name" value="HTH_XRE"/>
    <property type="match status" value="1"/>
</dbReference>
<reference evidence="4 5" key="1">
    <citation type="submission" date="2020-01" db="EMBL/GenBank/DDBJ databases">
        <title>Draft genome assembly of Ensifer adhaerens T173.</title>
        <authorList>
            <person name="Craig J.E."/>
            <person name="Stinchcombe J.R."/>
        </authorList>
    </citation>
    <scope>NUCLEOTIDE SEQUENCE [LARGE SCALE GENOMIC DNA]</scope>
    <source>
        <strain evidence="4 5">T173</strain>
    </source>
</reference>
<dbReference type="EMBL" id="WXFA01000079">
    <property type="protein sequence ID" value="MBM3096229.1"/>
    <property type="molecule type" value="Genomic_DNA"/>
</dbReference>
<name>A0AAW4FYE8_9HYPH</name>
<accession>A0AAW4FYE8</accession>
<feature type="domain" description="HTH cro/C1-type" evidence="3">
    <location>
        <begin position="20"/>
        <end position="75"/>
    </location>
</feature>
<gene>
    <name evidence="4" type="ORF">GFB56_36880</name>
</gene>
<evidence type="ECO:0000313" key="5">
    <source>
        <dbReference type="Proteomes" id="UP000744980"/>
    </source>
</evidence>
<evidence type="ECO:0000259" key="3">
    <source>
        <dbReference type="PROSITE" id="PS50943"/>
    </source>
</evidence>
<comment type="caution">
    <text evidence="4">The sequence shown here is derived from an EMBL/GenBank/DDBJ whole genome shotgun (WGS) entry which is preliminary data.</text>
</comment>
<dbReference type="PANTHER" id="PTHR46558:SF4">
    <property type="entry name" value="DNA-BIDING PHAGE PROTEIN"/>
    <property type="match status" value="1"/>
</dbReference>
<dbReference type="PROSITE" id="PS50943">
    <property type="entry name" value="HTH_CROC1"/>
    <property type="match status" value="1"/>
</dbReference>
<dbReference type="RefSeq" id="WP_225906591.1">
    <property type="nucleotide sequence ID" value="NZ_CP083373.1"/>
</dbReference>
<dbReference type="InterPro" id="IPR001387">
    <property type="entry name" value="Cro/C1-type_HTH"/>
</dbReference>
<proteinExistence type="predicted"/>
<dbReference type="PANTHER" id="PTHR46558">
    <property type="entry name" value="TRACRIPTIONAL REGULATORY PROTEIN-RELATED-RELATED"/>
    <property type="match status" value="1"/>
</dbReference>
<dbReference type="GO" id="GO:0003677">
    <property type="term" value="F:DNA binding"/>
    <property type="evidence" value="ECO:0007669"/>
    <property type="project" value="UniProtKB-KW"/>
</dbReference>
<dbReference type="Pfam" id="PF01381">
    <property type="entry name" value="HTH_3"/>
    <property type="match status" value="1"/>
</dbReference>
<sequence>MGRTTADAAKALSRQMGQRIRAIRMMRGYSQGKLGSLIGLSFQQVQKYENGTNRVSIPVLMQICEVLDAHPMDIIGEGPQDGRDKRVNALLQRLEAAESKLKILQSKLARMQKIFAEPD</sequence>
<dbReference type="Gene3D" id="1.10.260.40">
    <property type="entry name" value="lambda repressor-like DNA-binding domains"/>
    <property type="match status" value="1"/>
</dbReference>
<feature type="coiled-coil region" evidence="2">
    <location>
        <begin position="87"/>
        <end position="114"/>
    </location>
</feature>